<proteinExistence type="inferred from homology"/>
<dbReference type="PANTHER" id="PTHR13132:SF29">
    <property type="entry name" value="ALPHA-(1,6)-FUCOSYLTRANSFERASE"/>
    <property type="match status" value="1"/>
</dbReference>
<dbReference type="EMBL" id="HBGA01041122">
    <property type="protein sequence ID" value="CAD9003913.1"/>
    <property type="molecule type" value="Transcribed_RNA"/>
</dbReference>
<feature type="compositionally biased region" description="Polar residues" evidence="6">
    <location>
        <begin position="44"/>
        <end position="60"/>
    </location>
</feature>
<keyword evidence="5" id="KW-0961">Cell wall biogenesis/degradation</keyword>
<reference evidence="7" key="1">
    <citation type="submission" date="2021-01" db="EMBL/GenBank/DDBJ databases">
        <authorList>
            <person name="Corre E."/>
            <person name="Pelletier E."/>
            <person name="Niang G."/>
            <person name="Scheremetjew M."/>
            <person name="Finn R."/>
            <person name="Kale V."/>
            <person name="Holt S."/>
            <person name="Cochrane G."/>
            <person name="Meng A."/>
            <person name="Brown T."/>
            <person name="Cohen L."/>
        </authorList>
    </citation>
    <scope>NUCLEOTIDE SEQUENCE</scope>
    <source>
        <strain evidence="7">NIES-381</strain>
    </source>
</reference>
<evidence type="ECO:0000256" key="4">
    <source>
        <dbReference type="ARBA" id="ARBA00023180"/>
    </source>
</evidence>
<keyword evidence="2" id="KW-0328">Glycosyltransferase</keyword>
<evidence type="ECO:0000256" key="3">
    <source>
        <dbReference type="ARBA" id="ARBA00022679"/>
    </source>
</evidence>
<keyword evidence="3" id="KW-0808">Transferase</keyword>
<evidence type="ECO:0000256" key="5">
    <source>
        <dbReference type="ARBA" id="ARBA00023316"/>
    </source>
</evidence>
<feature type="compositionally biased region" description="Pro residues" evidence="6">
    <location>
        <begin position="62"/>
        <end position="73"/>
    </location>
</feature>
<dbReference type="Gene3D" id="3.40.50.11350">
    <property type="match status" value="1"/>
</dbReference>
<evidence type="ECO:0000313" key="7">
    <source>
        <dbReference type="EMBL" id="CAD9003913.1"/>
    </source>
</evidence>
<evidence type="ECO:0000256" key="1">
    <source>
        <dbReference type="ARBA" id="ARBA00010481"/>
    </source>
</evidence>
<dbReference type="AlphaFoldDB" id="A0A7S1I7S9"/>
<dbReference type="GO" id="GO:0016020">
    <property type="term" value="C:membrane"/>
    <property type="evidence" value="ECO:0007669"/>
    <property type="project" value="InterPro"/>
</dbReference>
<protein>
    <submittedName>
        <fullName evidence="7">Uncharacterized protein</fullName>
    </submittedName>
</protein>
<dbReference type="GO" id="GO:0042546">
    <property type="term" value="P:cell wall biogenesis"/>
    <property type="evidence" value="ECO:0007669"/>
    <property type="project" value="InterPro"/>
</dbReference>
<keyword evidence="4" id="KW-0325">Glycoprotein</keyword>
<gene>
    <name evidence="7" type="ORF">EGYM00392_LOCUS14997</name>
</gene>
<comment type="similarity">
    <text evidence="1">Belongs to the glycosyltransferase 37 family.</text>
</comment>
<dbReference type="GO" id="GO:0071555">
    <property type="term" value="P:cell wall organization"/>
    <property type="evidence" value="ECO:0007669"/>
    <property type="project" value="UniProtKB-KW"/>
</dbReference>
<evidence type="ECO:0000256" key="2">
    <source>
        <dbReference type="ARBA" id="ARBA00022676"/>
    </source>
</evidence>
<accession>A0A7S1I7S9</accession>
<evidence type="ECO:0000256" key="6">
    <source>
        <dbReference type="SAM" id="MobiDB-lite"/>
    </source>
</evidence>
<name>A0A7S1I7S9_9EUGL</name>
<dbReference type="GO" id="GO:0006487">
    <property type="term" value="P:protein N-linked glycosylation"/>
    <property type="evidence" value="ECO:0007669"/>
    <property type="project" value="TreeGrafter"/>
</dbReference>
<sequence length="480" mass="53667">MGFLVGWSTLFAVLLTVTMLAPFLMWRCRSLPVPPAPAVPIAPLTSQHSQPSKNTPTSNQPIPTPGPQPPHSTPPLVVAPATMLPLPLMPLPRGGSAKEFALHGCTSMQEALDQYAVFHGESLQHVATNGCQQARYLVMVADEGLGNRLRVLVSLYLMAMITKRVFVVDWVHPFPLDNIFTAPVGLNWTAKAPVQCTSKLYDFSSNKLNSRIDRMKTDDFVASYPEPVVRIKTTIPFYGYLVHHEVWGPVLRRLFGMHGIPQLLQYLAVPSPAVQRLVDPLLQRVGNGELISVHLRTGVVDRQRNLWINDKTTHFLMSCVLTTFHMKVRHKRNPFVFMASDSAAEYEWLAKRIPPDRFLRVPGRAAHIASEQHSLEDYQKAAADWFMLGEADLRFGTGGSSFSAMAMKRKAGLTYLFPRDHASPEHIMLNLKSNDLTPSIPEWCLLQQHYSDRLAQLPEALRTIDWPELHGIGRQGKGSA</sequence>
<dbReference type="InterPro" id="IPR004938">
    <property type="entry name" value="XG_FTase"/>
</dbReference>
<feature type="region of interest" description="Disordered" evidence="6">
    <location>
        <begin position="42"/>
        <end position="75"/>
    </location>
</feature>
<dbReference type="GO" id="GO:0046921">
    <property type="term" value="F:alpha-(1-&gt;6)-fucosyltransferase activity"/>
    <property type="evidence" value="ECO:0007669"/>
    <property type="project" value="TreeGrafter"/>
</dbReference>
<dbReference type="GO" id="GO:0008107">
    <property type="term" value="F:galactoside 2-alpha-L-fucosyltransferase activity"/>
    <property type="evidence" value="ECO:0007669"/>
    <property type="project" value="InterPro"/>
</dbReference>
<dbReference type="PANTHER" id="PTHR13132">
    <property type="entry name" value="ALPHA- 1,6 -FUCOSYLTRANSFERASE"/>
    <property type="match status" value="1"/>
</dbReference>
<dbReference type="Pfam" id="PF03254">
    <property type="entry name" value="XG_FTase"/>
    <property type="match status" value="1"/>
</dbReference>
<dbReference type="Gene3D" id="3.40.50.11340">
    <property type="match status" value="1"/>
</dbReference>
<organism evidence="7">
    <name type="scientific">Eutreptiella gymnastica</name>
    <dbReference type="NCBI Taxonomy" id="73025"/>
    <lineage>
        <taxon>Eukaryota</taxon>
        <taxon>Discoba</taxon>
        <taxon>Euglenozoa</taxon>
        <taxon>Euglenida</taxon>
        <taxon>Spirocuta</taxon>
        <taxon>Euglenophyceae</taxon>
        <taxon>Eutreptiales</taxon>
        <taxon>Eutreptiaceae</taxon>
        <taxon>Eutreptiella</taxon>
    </lineage>
</organism>